<dbReference type="GO" id="GO:0005778">
    <property type="term" value="C:peroxisomal membrane"/>
    <property type="evidence" value="ECO:0007669"/>
    <property type="project" value="UniProtKB-SubCell"/>
</dbReference>
<keyword evidence="1" id="KW-0962">Peroxisome biogenesis</keyword>
<dbReference type="OrthoDB" id="10005898at2759"/>
<protein>
    <recommendedName>
        <fullName evidence="7">Peroxisomal biogenesis factor 11</fullName>
    </recommendedName>
</protein>
<comment type="subcellular location">
    <subcellularLocation>
        <location evidence="4">Peroxisome membrane</location>
    </subcellularLocation>
</comment>
<dbReference type="PANTHER" id="PTHR12652:SF25">
    <property type="entry name" value="MICROBODY (PEROXISOME) PROLIFERATION PROTEIN PEROXIN 11C (EUROFUNG)"/>
    <property type="match status" value="1"/>
</dbReference>
<reference evidence="5 6" key="1">
    <citation type="journal article" date="2010" name="Nature">
        <title>The Ectocarpus genome and the independent evolution of multicellularity in brown algae.</title>
        <authorList>
            <person name="Cock J.M."/>
            <person name="Sterck L."/>
            <person name="Rouze P."/>
            <person name="Scornet D."/>
            <person name="Allen A.E."/>
            <person name="Amoutzias G."/>
            <person name="Anthouard V."/>
            <person name="Artiguenave F."/>
            <person name="Aury J.M."/>
            <person name="Badger J.H."/>
            <person name="Beszteri B."/>
            <person name="Billiau K."/>
            <person name="Bonnet E."/>
            <person name="Bothwell J.H."/>
            <person name="Bowler C."/>
            <person name="Boyen C."/>
            <person name="Brownlee C."/>
            <person name="Carrano C.J."/>
            <person name="Charrier B."/>
            <person name="Cho G.Y."/>
            <person name="Coelho S.M."/>
            <person name="Collen J."/>
            <person name="Corre E."/>
            <person name="Da Silva C."/>
            <person name="Delage L."/>
            <person name="Delaroque N."/>
            <person name="Dittami S.M."/>
            <person name="Doulbeau S."/>
            <person name="Elias M."/>
            <person name="Farnham G."/>
            <person name="Gachon C.M."/>
            <person name="Gschloessl B."/>
            <person name="Heesch S."/>
            <person name="Jabbari K."/>
            <person name="Jubin C."/>
            <person name="Kawai H."/>
            <person name="Kimura K."/>
            <person name="Kloareg B."/>
            <person name="Kupper F.C."/>
            <person name="Lang D."/>
            <person name="Le Bail A."/>
            <person name="Leblanc C."/>
            <person name="Lerouge P."/>
            <person name="Lohr M."/>
            <person name="Lopez P.J."/>
            <person name="Martens C."/>
            <person name="Maumus F."/>
            <person name="Michel G."/>
            <person name="Miranda-Saavedra D."/>
            <person name="Morales J."/>
            <person name="Moreau H."/>
            <person name="Motomura T."/>
            <person name="Nagasato C."/>
            <person name="Napoli C.A."/>
            <person name="Nelson D.R."/>
            <person name="Nyvall-Collen P."/>
            <person name="Peters A.F."/>
            <person name="Pommier C."/>
            <person name="Potin P."/>
            <person name="Poulain J."/>
            <person name="Quesneville H."/>
            <person name="Read B."/>
            <person name="Rensing S.A."/>
            <person name="Ritter A."/>
            <person name="Rousvoal S."/>
            <person name="Samanta M."/>
            <person name="Samson G."/>
            <person name="Schroeder D.C."/>
            <person name="Segurens B."/>
            <person name="Strittmatter M."/>
            <person name="Tonon T."/>
            <person name="Tregear J.W."/>
            <person name="Valentin K."/>
            <person name="von Dassow P."/>
            <person name="Yamagishi T."/>
            <person name="Van de Peer Y."/>
            <person name="Wincker P."/>
        </authorList>
    </citation>
    <scope>NUCLEOTIDE SEQUENCE [LARGE SCALE GENOMIC DNA]</scope>
    <source>
        <strain evidence="6">Ec32 / CCAP1310/4</strain>
    </source>
</reference>
<evidence type="ECO:0000256" key="2">
    <source>
        <dbReference type="ARBA" id="ARBA00023136"/>
    </source>
</evidence>
<sequence>MSSSQSEGAKDFLDRFVTFVAGTYRNDKCIKLLGYSLSTIAQIIRYRNGGKDTRRSEGLNQLYGALSTARVIFRMQGTAEAVWELKHLSGADGWDDVRIRPLARLQALTNVFYHPMEEVALAGGIAPKLFPVDQAWWWARSDWAWLAFCIIDMYMNVLKGRELRRREEGVRRKLRDCAESETAGLRQALSQIAASKRQVALQQLRMVFYLPNAVHWAFIKPPVHPLVVAALGLGEAAVGAVQAFPPASR</sequence>
<keyword evidence="3" id="KW-0576">Peroxisome</keyword>
<evidence type="ECO:0000313" key="6">
    <source>
        <dbReference type="Proteomes" id="UP000002630"/>
    </source>
</evidence>
<evidence type="ECO:0000256" key="3">
    <source>
        <dbReference type="ARBA" id="ARBA00023140"/>
    </source>
</evidence>
<gene>
    <name evidence="5" type="ORF">Esi_0000_0032</name>
</gene>
<dbReference type="AlphaFoldDB" id="D8LAU5"/>
<proteinExistence type="predicted"/>
<organism evidence="5 6">
    <name type="scientific">Ectocarpus siliculosus</name>
    <name type="common">Brown alga</name>
    <name type="synonym">Conferva siliculosa</name>
    <dbReference type="NCBI Taxonomy" id="2880"/>
    <lineage>
        <taxon>Eukaryota</taxon>
        <taxon>Sar</taxon>
        <taxon>Stramenopiles</taxon>
        <taxon>Ochrophyta</taxon>
        <taxon>PX clade</taxon>
        <taxon>Phaeophyceae</taxon>
        <taxon>Ectocarpales</taxon>
        <taxon>Ectocarpaceae</taxon>
        <taxon>Ectocarpus</taxon>
    </lineage>
</organism>
<accession>D8LAU5</accession>
<dbReference type="PANTHER" id="PTHR12652">
    <property type="entry name" value="PEROXISOMAL BIOGENESIS FACTOR 11"/>
    <property type="match status" value="1"/>
</dbReference>
<dbReference type="OMA" id="AGPCIHW"/>
<evidence type="ECO:0000256" key="1">
    <source>
        <dbReference type="ARBA" id="ARBA00022593"/>
    </source>
</evidence>
<keyword evidence="2" id="KW-0472">Membrane</keyword>
<dbReference type="STRING" id="2880.D8LAU5"/>
<evidence type="ECO:0008006" key="7">
    <source>
        <dbReference type="Google" id="ProtNLM"/>
    </source>
</evidence>
<dbReference type="GO" id="GO:0016559">
    <property type="term" value="P:peroxisome fission"/>
    <property type="evidence" value="ECO:0007669"/>
    <property type="project" value="InterPro"/>
</dbReference>
<dbReference type="InterPro" id="IPR008733">
    <property type="entry name" value="PEX11"/>
</dbReference>
<dbReference type="Pfam" id="PF05648">
    <property type="entry name" value="PEX11"/>
    <property type="match status" value="1"/>
</dbReference>
<name>D8LAU5_ECTSI</name>
<dbReference type="InParanoid" id="D8LAU5"/>
<dbReference type="EMBL" id="FN647682">
    <property type="protein sequence ID" value="CBN76454.1"/>
    <property type="molecule type" value="Genomic_DNA"/>
</dbReference>
<dbReference type="Proteomes" id="UP000002630">
    <property type="component" value="Linkage Group LG01"/>
</dbReference>
<evidence type="ECO:0000313" key="5">
    <source>
        <dbReference type="EMBL" id="CBN76454.1"/>
    </source>
</evidence>
<dbReference type="EMBL" id="FN649726">
    <property type="protein sequence ID" value="CBN76454.1"/>
    <property type="molecule type" value="Genomic_DNA"/>
</dbReference>
<keyword evidence="6" id="KW-1185">Reference proteome</keyword>
<evidence type="ECO:0000256" key="4">
    <source>
        <dbReference type="ARBA" id="ARBA00046271"/>
    </source>
</evidence>